<dbReference type="PANTHER" id="PTHR37833">
    <property type="entry name" value="LIPOPROTEIN-RELATED"/>
    <property type="match status" value="1"/>
</dbReference>
<evidence type="ECO:0000256" key="1">
    <source>
        <dbReference type="SAM" id="Phobius"/>
    </source>
</evidence>
<sequence length="164" mass="17868">MKTKQFNYLICGIAAVVLVAVGWYFLSQTISRPALAEGRLEVTESDYDFGVVGLAPVNHIYRVKNAGAGDIRIVKVATSCGCTTAQLRQGKRITSPIGMDHGNLPRVNFVLGAGEEMEVVATYNPLAHGPENAAGFFQRAIYLKTENPRAEYTLTFNVTVDTNK</sequence>
<reference evidence="3" key="1">
    <citation type="submission" date="2017-09" db="EMBL/GenBank/DDBJ databases">
        <title>Depth-based differentiation of microbial function through sediment-hosted aquifers and enrichment of novel symbionts in the deep terrestrial subsurface.</title>
        <authorList>
            <person name="Probst A.J."/>
            <person name="Ladd B."/>
            <person name="Jarett J.K."/>
            <person name="Geller-Mcgrath D.E."/>
            <person name="Sieber C.M.K."/>
            <person name="Emerson J.B."/>
            <person name="Anantharaman K."/>
            <person name="Thomas B.C."/>
            <person name="Malmstrom R."/>
            <person name="Stieglmeier M."/>
            <person name="Klingl A."/>
            <person name="Woyke T."/>
            <person name="Ryan C.M."/>
            <person name="Banfield J.F."/>
        </authorList>
    </citation>
    <scope>NUCLEOTIDE SEQUENCE [LARGE SCALE GENOMIC DNA]</scope>
</reference>
<dbReference type="InterPro" id="IPR013783">
    <property type="entry name" value="Ig-like_fold"/>
</dbReference>
<evidence type="ECO:0000313" key="2">
    <source>
        <dbReference type="EMBL" id="PIR92361.1"/>
    </source>
</evidence>
<keyword evidence="1" id="KW-0472">Membrane</keyword>
<accession>A0A2H0UZU3</accession>
<dbReference type="Gene3D" id="2.60.40.10">
    <property type="entry name" value="Immunoglobulins"/>
    <property type="match status" value="1"/>
</dbReference>
<name>A0A2H0UZU3_9BACT</name>
<dbReference type="EMBL" id="PFAT01000028">
    <property type="protein sequence ID" value="PIR92361.1"/>
    <property type="molecule type" value="Genomic_DNA"/>
</dbReference>
<proteinExistence type="predicted"/>
<protein>
    <recommendedName>
        <fullName evidence="4">DUF1573 domain-containing protein</fullName>
    </recommendedName>
</protein>
<dbReference type="InterPro" id="IPR011467">
    <property type="entry name" value="DUF1573"/>
</dbReference>
<keyword evidence="1" id="KW-1133">Transmembrane helix</keyword>
<dbReference type="Proteomes" id="UP000228510">
    <property type="component" value="Unassembled WGS sequence"/>
</dbReference>
<evidence type="ECO:0008006" key="4">
    <source>
        <dbReference type="Google" id="ProtNLM"/>
    </source>
</evidence>
<dbReference type="Pfam" id="PF07610">
    <property type="entry name" value="DUF1573"/>
    <property type="match status" value="1"/>
</dbReference>
<dbReference type="PANTHER" id="PTHR37833:SF1">
    <property type="entry name" value="SIGNAL PEPTIDE PROTEIN"/>
    <property type="match status" value="1"/>
</dbReference>
<comment type="caution">
    <text evidence="2">The sequence shown here is derived from an EMBL/GenBank/DDBJ whole genome shotgun (WGS) entry which is preliminary data.</text>
</comment>
<gene>
    <name evidence="2" type="ORF">COU01_02180</name>
</gene>
<feature type="transmembrane region" description="Helical" evidence="1">
    <location>
        <begin position="6"/>
        <end position="26"/>
    </location>
</feature>
<organism evidence="2 3">
    <name type="scientific">Candidatus Falkowbacteria bacterium CG10_big_fil_rev_8_21_14_0_10_44_15</name>
    <dbReference type="NCBI Taxonomy" id="1974569"/>
    <lineage>
        <taxon>Bacteria</taxon>
        <taxon>Candidatus Falkowiibacteriota</taxon>
    </lineage>
</organism>
<evidence type="ECO:0000313" key="3">
    <source>
        <dbReference type="Proteomes" id="UP000228510"/>
    </source>
</evidence>
<keyword evidence="1" id="KW-0812">Transmembrane</keyword>
<dbReference type="AlphaFoldDB" id="A0A2H0UZU3"/>